<reference evidence="11 13" key="3">
    <citation type="submission" date="2018-04" db="EMBL/GenBank/DDBJ databases">
        <title>Genomic Encyclopedia of Archaeal and Bacterial Type Strains, Phase II (KMG-II): from individual species to whole genera.</title>
        <authorList>
            <person name="Goeker M."/>
        </authorList>
    </citation>
    <scope>NUCLEOTIDE SEQUENCE [LARGE SCALE GENOMIC DNA]</scope>
    <source>
        <strain evidence="11 13">DSM 22902</strain>
    </source>
</reference>
<evidence type="ECO:0000256" key="7">
    <source>
        <dbReference type="ARBA" id="ARBA00048045"/>
    </source>
</evidence>
<keyword evidence="4 8" id="KW-0479">Metal-binding</keyword>
<evidence type="ECO:0000259" key="9">
    <source>
        <dbReference type="PROSITE" id="PS51747"/>
    </source>
</evidence>
<evidence type="ECO:0000313" key="11">
    <source>
        <dbReference type="EMBL" id="PTX07987.1"/>
    </source>
</evidence>
<dbReference type="Proteomes" id="UP000243985">
    <property type="component" value="Unassembled WGS sequence"/>
</dbReference>
<reference evidence="12" key="2">
    <citation type="submission" date="2017-06" db="EMBL/GenBank/DDBJ databases">
        <title>Capnocytophaga spp. assemblies.</title>
        <authorList>
            <person name="Gulvik C.A."/>
        </authorList>
    </citation>
    <scope>NUCLEOTIDE SEQUENCE [LARGE SCALE GENOMIC DNA]</scope>
    <source>
        <strain evidence="12">H6253</strain>
    </source>
</reference>
<feature type="binding site" evidence="8">
    <location>
        <position position="53"/>
    </location>
    <ligand>
        <name>Zn(2+)</name>
        <dbReference type="ChEBI" id="CHEBI:29105"/>
        <note>catalytic</note>
    </ligand>
</feature>
<name>A0A250FB80_9FLAO</name>
<dbReference type="GO" id="GO:0052717">
    <property type="term" value="F:tRNA-specific adenosine-34 deaminase activity"/>
    <property type="evidence" value="ECO:0007669"/>
    <property type="project" value="UniProtKB-UniRule"/>
</dbReference>
<evidence type="ECO:0000313" key="10">
    <source>
        <dbReference type="EMBL" id="ATA81277.1"/>
    </source>
</evidence>
<feature type="domain" description="CMP/dCMP-type deaminase" evidence="9">
    <location>
        <begin position="2"/>
        <end position="111"/>
    </location>
</feature>
<feature type="active site" description="Proton donor" evidence="8">
    <location>
        <position position="55"/>
    </location>
</feature>
<dbReference type="PANTHER" id="PTHR11079">
    <property type="entry name" value="CYTOSINE DEAMINASE FAMILY MEMBER"/>
    <property type="match status" value="1"/>
</dbReference>
<evidence type="ECO:0000256" key="8">
    <source>
        <dbReference type="HAMAP-Rule" id="MF_00972"/>
    </source>
</evidence>
<dbReference type="GeneID" id="84580005"/>
<dbReference type="HAMAP" id="MF_00972">
    <property type="entry name" value="tRNA_aden_deaminase"/>
    <property type="match status" value="1"/>
</dbReference>
<gene>
    <name evidence="8" type="primary">tadA</name>
    <name evidence="11" type="ORF">C8P65_10226</name>
    <name evidence="10" type="ORF">CGC53_02385</name>
</gene>
<comment type="cofactor">
    <cofactor evidence="8">
        <name>Zn(2+)</name>
        <dbReference type="ChEBI" id="CHEBI:29105"/>
    </cofactor>
    <text evidence="8">Binds 1 zinc ion per subunit.</text>
</comment>
<sequence length="145" mass="16240">MTEDEYFMQKALEEAKVAFEEDEIPVGAIITIDNRIIARAHNMTERLNDVTAHAEMQAITMAANYLGGKYLKDCTMYLTLEPCAMCAGALYWSQLSRLVYAAADTHRGYTVMGGTLHPKTDITTGVLAAPATELLKQFFQQKRKR</sequence>
<dbReference type="PANTHER" id="PTHR11079:SF202">
    <property type="entry name" value="TRNA-SPECIFIC ADENOSINE DEAMINASE"/>
    <property type="match status" value="1"/>
</dbReference>
<comment type="similarity">
    <text evidence="1">Belongs to the cytidine and deoxycytidylate deaminase family. ADAT2 subfamily.</text>
</comment>
<dbReference type="EMBL" id="CP022384">
    <property type="protein sequence ID" value="ATA81277.1"/>
    <property type="molecule type" value="Genomic_DNA"/>
</dbReference>
<keyword evidence="6 8" id="KW-0862">Zinc</keyword>
<feature type="binding site" evidence="8">
    <location>
        <position position="83"/>
    </location>
    <ligand>
        <name>Zn(2+)</name>
        <dbReference type="ChEBI" id="CHEBI:29105"/>
        <note>catalytic</note>
    </ligand>
</feature>
<organism evidence="10 12">
    <name type="scientific">Capnocytophaga leadbetteri</name>
    <dbReference type="NCBI Taxonomy" id="327575"/>
    <lineage>
        <taxon>Bacteria</taxon>
        <taxon>Pseudomonadati</taxon>
        <taxon>Bacteroidota</taxon>
        <taxon>Flavobacteriia</taxon>
        <taxon>Flavobacteriales</taxon>
        <taxon>Flavobacteriaceae</taxon>
        <taxon>Capnocytophaga</taxon>
    </lineage>
</organism>
<dbReference type="Pfam" id="PF00383">
    <property type="entry name" value="dCMP_cyt_deam_1"/>
    <property type="match status" value="1"/>
</dbReference>
<reference evidence="10" key="1">
    <citation type="journal article" date="2017" name="Genome Announc.">
        <title>Twelve Complete Reference Genomes of Clinical Isolates in the Capnocytophaga Genus.</title>
        <authorList>
            <person name="Villarma A."/>
            <person name="Gulvik C.A."/>
            <person name="Rowe L.A."/>
            <person name="Sheth M."/>
            <person name="Juieng P."/>
            <person name="Nicholson A.C."/>
            <person name="Loparev V.N."/>
            <person name="McQuiston J.R."/>
        </authorList>
    </citation>
    <scope>NUCLEOTIDE SEQUENCE</scope>
    <source>
        <strain evidence="10">H6253</strain>
    </source>
</reference>
<evidence type="ECO:0000256" key="2">
    <source>
        <dbReference type="ARBA" id="ARBA00011738"/>
    </source>
</evidence>
<dbReference type="EC" id="3.5.4.33" evidence="8"/>
<comment type="subunit">
    <text evidence="2 8">Homodimer.</text>
</comment>
<dbReference type="PROSITE" id="PS51747">
    <property type="entry name" value="CYT_DCMP_DEAMINASES_2"/>
    <property type="match status" value="1"/>
</dbReference>
<dbReference type="EMBL" id="QBKG01000002">
    <property type="protein sequence ID" value="PTX07987.1"/>
    <property type="molecule type" value="Genomic_DNA"/>
</dbReference>
<keyword evidence="3 8" id="KW-0819">tRNA processing</keyword>
<dbReference type="Gene3D" id="3.40.140.10">
    <property type="entry name" value="Cytidine Deaminase, domain 2"/>
    <property type="match status" value="1"/>
</dbReference>
<dbReference type="GO" id="GO:0008270">
    <property type="term" value="F:zinc ion binding"/>
    <property type="evidence" value="ECO:0007669"/>
    <property type="project" value="UniProtKB-UniRule"/>
</dbReference>
<evidence type="ECO:0000256" key="3">
    <source>
        <dbReference type="ARBA" id="ARBA00022694"/>
    </source>
</evidence>
<comment type="function">
    <text evidence="8">Catalyzes the deamination of adenosine to inosine at the wobble position 34 of tRNA(Arg2).</text>
</comment>
<keyword evidence="5 8" id="KW-0378">Hydrolase</keyword>
<evidence type="ECO:0000313" key="12">
    <source>
        <dbReference type="Proteomes" id="UP000217276"/>
    </source>
</evidence>
<evidence type="ECO:0000256" key="4">
    <source>
        <dbReference type="ARBA" id="ARBA00022723"/>
    </source>
</evidence>
<evidence type="ECO:0000256" key="6">
    <source>
        <dbReference type="ARBA" id="ARBA00022833"/>
    </source>
</evidence>
<dbReference type="AlphaFoldDB" id="A0A250FB80"/>
<protein>
    <recommendedName>
        <fullName evidence="8">tRNA-specific adenosine deaminase</fullName>
        <ecNumber evidence="8">3.5.4.33</ecNumber>
    </recommendedName>
</protein>
<dbReference type="PROSITE" id="PS00903">
    <property type="entry name" value="CYT_DCMP_DEAMINASES_1"/>
    <property type="match status" value="1"/>
</dbReference>
<dbReference type="KEGG" id="clk:CGC53_02385"/>
<dbReference type="CDD" id="cd01285">
    <property type="entry name" value="nucleoside_deaminase"/>
    <property type="match status" value="1"/>
</dbReference>
<proteinExistence type="inferred from homology"/>
<evidence type="ECO:0000313" key="13">
    <source>
        <dbReference type="Proteomes" id="UP000243985"/>
    </source>
</evidence>
<evidence type="ECO:0000256" key="1">
    <source>
        <dbReference type="ARBA" id="ARBA00010669"/>
    </source>
</evidence>
<dbReference type="InterPro" id="IPR002125">
    <property type="entry name" value="CMP_dCMP_dom"/>
</dbReference>
<evidence type="ECO:0000256" key="5">
    <source>
        <dbReference type="ARBA" id="ARBA00022801"/>
    </source>
</evidence>
<keyword evidence="12" id="KW-1185">Reference proteome</keyword>
<dbReference type="InterPro" id="IPR016193">
    <property type="entry name" value="Cytidine_deaminase-like"/>
</dbReference>
<dbReference type="InterPro" id="IPR016192">
    <property type="entry name" value="APOBEC/CMP_deaminase_Zn-bd"/>
</dbReference>
<dbReference type="GO" id="GO:0002100">
    <property type="term" value="P:tRNA wobble adenosine to inosine editing"/>
    <property type="evidence" value="ECO:0007669"/>
    <property type="project" value="UniProtKB-UniRule"/>
</dbReference>
<dbReference type="Proteomes" id="UP000217276">
    <property type="component" value="Chromosome"/>
</dbReference>
<dbReference type="RefSeq" id="WP_095913167.1">
    <property type="nucleotide sequence ID" value="NZ_CAJPPO010000018.1"/>
</dbReference>
<dbReference type="InterPro" id="IPR028883">
    <property type="entry name" value="tRNA_aden_deaminase"/>
</dbReference>
<accession>A0A250FB80</accession>
<dbReference type="SUPFAM" id="SSF53927">
    <property type="entry name" value="Cytidine deaminase-like"/>
    <property type="match status" value="1"/>
</dbReference>
<comment type="catalytic activity">
    <reaction evidence="7 8">
        <text>adenosine(34) in tRNA + H2O + H(+) = inosine(34) in tRNA + NH4(+)</text>
        <dbReference type="Rhea" id="RHEA:43168"/>
        <dbReference type="Rhea" id="RHEA-COMP:10373"/>
        <dbReference type="Rhea" id="RHEA-COMP:10374"/>
        <dbReference type="ChEBI" id="CHEBI:15377"/>
        <dbReference type="ChEBI" id="CHEBI:15378"/>
        <dbReference type="ChEBI" id="CHEBI:28938"/>
        <dbReference type="ChEBI" id="CHEBI:74411"/>
        <dbReference type="ChEBI" id="CHEBI:82852"/>
        <dbReference type="EC" id="3.5.4.33"/>
    </reaction>
</comment>
<feature type="binding site" evidence="8">
    <location>
        <position position="86"/>
    </location>
    <ligand>
        <name>Zn(2+)</name>
        <dbReference type="ChEBI" id="CHEBI:29105"/>
        <note>catalytic</note>
    </ligand>
</feature>